<dbReference type="Pfam" id="PF00990">
    <property type="entry name" value="GGDEF"/>
    <property type="match status" value="1"/>
</dbReference>
<dbReference type="SMART" id="SM00091">
    <property type="entry name" value="PAS"/>
    <property type="match status" value="3"/>
</dbReference>
<dbReference type="SUPFAM" id="SSF55785">
    <property type="entry name" value="PYP-like sensor domain (PAS domain)"/>
    <property type="match status" value="5"/>
</dbReference>
<dbReference type="CDD" id="cd01949">
    <property type="entry name" value="GGDEF"/>
    <property type="match status" value="1"/>
</dbReference>
<dbReference type="Gene3D" id="3.30.70.270">
    <property type="match status" value="1"/>
</dbReference>
<feature type="domain" description="PAC" evidence="3">
    <location>
        <begin position="340"/>
        <end position="392"/>
    </location>
</feature>
<dbReference type="InterPro" id="IPR001610">
    <property type="entry name" value="PAC"/>
</dbReference>
<dbReference type="NCBIfam" id="TIGR00254">
    <property type="entry name" value="GGDEF"/>
    <property type="match status" value="1"/>
</dbReference>
<feature type="domain" description="EAL" evidence="4">
    <location>
        <begin position="1081"/>
        <end position="1335"/>
    </location>
</feature>
<proteinExistence type="predicted"/>
<evidence type="ECO:0000313" key="7">
    <source>
        <dbReference type="EMBL" id="NDY96650.1"/>
    </source>
</evidence>
<reference evidence="7 8" key="1">
    <citation type="submission" date="2020-02" db="EMBL/GenBank/DDBJ databases">
        <authorList>
            <person name="Zhang X.-Y."/>
        </authorList>
    </citation>
    <scope>NUCLEOTIDE SEQUENCE [LARGE SCALE GENOMIC DNA]</scope>
    <source>
        <strain evidence="7 8">C33</strain>
    </source>
</reference>
<dbReference type="PROSITE" id="PS50885">
    <property type="entry name" value="HAMP"/>
    <property type="match status" value="1"/>
</dbReference>
<name>A0A845V303_9GAMM</name>
<dbReference type="GO" id="GO:0016020">
    <property type="term" value="C:membrane"/>
    <property type="evidence" value="ECO:0007669"/>
    <property type="project" value="InterPro"/>
</dbReference>
<feature type="domain" description="GGDEF" evidence="6">
    <location>
        <begin position="938"/>
        <end position="1072"/>
    </location>
</feature>
<dbReference type="Pfam" id="PF08448">
    <property type="entry name" value="PAS_4"/>
    <property type="match status" value="3"/>
</dbReference>
<dbReference type="InterPro" id="IPR013656">
    <property type="entry name" value="PAS_4"/>
</dbReference>
<feature type="domain" description="HAMP" evidence="5">
    <location>
        <begin position="194"/>
        <end position="246"/>
    </location>
</feature>
<comment type="caution">
    <text evidence="7">The sequence shown here is derived from an EMBL/GenBank/DDBJ whole genome shotgun (WGS) entry which is preliminary data.</text>
</comment>
<dbReference type="InterPro" id="IPR000700">
    <property type="entry name" value="PAS-assoc_C"/>
</dbReference>
<dbReference type="Gene3D" id="3.20.20.450">
    <property type="entry name" value="EAL domain"/>
    <property type="match status" value="1"/>
</dbReference>
<evidence type="ECO:0000259" key="3">
    <source>
        <dbReference type="PROSITE" id="PS50113"/>
    </source>
</evidence>
<evidence type="ECO:0000259" key="2">
    <source>
        <dbReference type="PROSITE" id="PS50112"/>
    </source>
</evidence>
<dbReference type="PROSITE" id="PS50883">
    <property type="entry name" value="EAL"/>
    <property type="match status" value="1"/>
</dbReference>
<dbReference type="InterPro" id="IPR000014">
    <property type="entry name" value="PAS"/>
</dbReference>
<dbReference type="Gene3D" id="6.10.340.10">
    <property type="match status" value="1"/>
</dbReference>
<keyword evidence="1" id="KW-0472">Membrane</keyword>
<evidence type="ECO:0000313" key="8">
    <source>
        <dbReference type="Proteomes" id="UP000484885"/>
    </source>
</evidence>
<organism evidence="7 8">
    <name type="scientific">Wenzhouxiangella limi</name>
    <dbReference type="NCBI Taxonomy" id="2707351"/>
    <lineage>
        <taxon>Bacteria</taxon>
        <taxon>Pseudomonadati</taxon>
        <taxon>Pseudomonadota</taxon>
        <taxon>Gammaproteobacteria</taxon>
        <taxon>Chromatiales</taxon>
        <taxon>Wenzhouxiangellaceae</taxon>
        <taxon>Wenzhouxiangella</taxon>
    </lineage>
</organism>
<dbReference type="Pfam" id="PF00672">
    <property type="entry name" value="HAMP"/>
    <property type="match status" value="1"/>
</dbReference>
<dbReference type="CDD" id="cd01948">
    <property type="entry name" value="EAL"/>
    <property type="match status" value="1"/>
</dbReference>
<dbReference type="Pfam" id="PF08447">
    <property type="entry name" value="PAS_3"/>
    <property type="match status" value="2"/>
</dbReference>
<evidence type="ECO:0000256" key="1">
    <source>
        <dbReference type="SAM" id="Phobius"/>
    </source>
</evidence>
<keyword evidence="1" id="KW-1133">Transmembrane helix</keyword>
<dbReference type="SMART" id="SM00304">
    <property type="entry name" value="HAMP"/>
    <property type="match status" value="1"/>
</dbReference>
<evidence type="ECO:0000259" key="4">
    <source>
        <dbReference type="PROSITE" id="PS50883"/>
    </source>
</evidence>
<sequence>MNLYRLSLFSIAACLAGLVVLLGLTVNSAQQMFENQAAVGELLVLNKRSDDFSAASDRLLVLGADSDRWNVYLAEAEALQEQLEQLGEHHAGAREAAEHVESMLESVGAALGLPGSELLAQERDIEPLALPERSRRIMQRVADQGTALDTALDDALSRRQQAIARETTWVGALLAGSALLFGTLCIVAFAVIHRRISLPARSLGKTLEQIRAGHVEARVSFSGDDELARVAHTLNTLLDERQAADRAVDQRQRHLESALSELRATRDQLLRAQRVGNIGSWEFDFERNRLDWSEQAFEIFGIEPEAFGGSIEDFLELVHADDREWLQQKRAQWLARGGEFDAEYRIVRPDGEVRWVHACAYTLTESDGKTVRSTGTLQDVTSRRRQELRVRQFQYLIEGSQDLCGTVDDRYRFLWVNQAYADWFGLSPEQVEGRAAAEILGAEHFEAEVKPYLDRCFANQVQRVEIERQHPALGPRQVLVRYYPIDVPGESRRQVGFMLTDVTDLRAAEAELIRRGQLLDMAARVSRFGGWSVDLDKNRIRWSDMTAAIHRMPAGYSPTVEEGIGFYAPEYRDRISKLFSACAERGEPYDEELQIIDSDGQRRWVRTVAEAVRDEHGRIVRVQGAFQDISERKALEVERQRLDDRLSAMFEAMTDGFVAFDEQWRYTYVNAAAAGMIGRSVDELVGASLWQQFPELGGELEAVLRKAMTERSFRAVDAFFEPLDKWLEVRAYPWEEGLAVFFRDMTETHRLLKALQGKEAALRDSRDALDAALNTRQALINSLPAHIALLDNAGNVIDVNEQWRHFGEQNDFEGADFGLNTNYVRLCEQATGECAEEAGAVADGLRAVLAGDRDSFALEYPCHAPDEQRWFRVMFNRLVADRSVPGGVVAMHVDVTERNLAEQQLEKLAFEDPLTGLLSRNGFVRRLQSVLDASEWPAEGIIAMIDVASQRDINDVYGYETGDLLLIELGRRLQARCGDRGLAARAGGDEFVVLLVPNPGSTIEDALNDLGRVVERPLKLAELDVEIDLWIGFTVFGQHRRSPESLIREAELALFEHRAEVGAPLQWVRYTPELDAKTSQRIRLTGELRHAIEAEEFELHFQPKVNLADGSLISAEALIRWHHPERGLQPPGLFIPIAEQSQLIGPIGDWALRDACRQLRDWRRAGLDIVRVSVNVSLVQFALGDFPAKVRAALADCDVAPSALSLEITESVFERHSDDLLTQLRELHALGVKLSLDDFGTGYSSLLYLQRYPFDEIKIDRAFVSHLLDDDYSRNIVRTVIDVAGALGAEVVAEGIESPEITAALLAMGVRIGQGFYYSVPLEAEDFRWLLDKRSRLPLIAHDSST</sequence>
<evidence type="ECO:0000259" key="6">
    <source>
        <dbReference type="PROSITE" id="PS50887"/>
    </source>
</evidence>
<dbReference type="EMBL" id="JAAGSC010000043">
    <property type="protein sequence ID" value="NDY96650.1"/>
    <property type="molecule type" value="Genomic_DNA"/>
</dbReference>
<protein>
    <submittedName>
        <fullName evidence="7">EAL domain-containing protein</fullName>
    </submittedName>
</protein>
<dbReference type="InterPro" id="IPR035965">
    <property type="entry name" value="PAS-like_dom_sf"/>
</dbReference>
<dbReference type="Proteomes" id="UP000484885">
    <property type="component" value="Unassembled WGS sequence"/>
</dbReference>
<keyword evidence="8" id="KW-1185">Reference proteome</keyword>
<dbReference type="InterPro" id="IPR003660">
    <property type="entry name" value="HAMP_dom"/>
</dbReference>
<dbReference type="CDD" id="cd00130">
    <property type="entry name" value="PAS"/>
    <property type="match status" value="4"/>
</dbReference>
<dbReference type="Gene3D" id="3.30.450.20">
    <property type="entry name" value="PAS domain"/>
    <property type="match status" value="5"/>
</dbReference>
<dbReference type="InterPro" id="IPR052155">
    <property type="entry name" value="Biofilm_reg_signaling"/>
</dbReference>
<dbReference type="InterPro" id="IPR029787">
    <property type="entry name" value="Nucleotide_cyclase"/>
</dbReference>
<dbReference type="InterPro" id="IPR035919">
    <property type="entry name" value="EAL_sf"/>
</dbReference>
<dbReference type="SMART" id="SM00052">
    <property type="entry name" value="EAL"/>
    <property type="match status" value="1"/>
</dbReference>
<feature type="domain" description="PAS" evidence="2">
    <location>
        <begin position="642"/>
        <end position="711"/>
    </location>
</feature>
<feature type="transmembrane region" description="Helical" evidence="1">
    <location>
        <begin position="169"/>
        <end position="192"/>
    </location>
</feature>
<dbReference type="PANTHER" id="PTHR44757:SF2">
    <property type="entry name" value="BIOFILM ARCHITECTURE MAINTENANCE PROTEIN MBAA"/>
    <property type="match status" value="1"/>
</dbReference>
<dbReference type="SMART" id="SM00267">
    <property type="entry name" value="GGDEF"/>
    <property type="match status" value="1"/>
</dbReference>
<dbReference type="PROSITE" id="PS50887">
    <property type="entry name" value="GGDEF"/>
    <property type="match status" value="1"/>
</dbReference>
<accession>A0A845V303</accession>
<evidence type="ECO:0000259" key="5">
    <source>
        <dbReference type="PROSITE" id="PS50885"/>
    </source>
</evidence>
<dbReference type="PANTHER" id="PTHR44757">
    <property type="entry name" value="DIGUANYLATE CYCLASE DGCP"/>
    <property type="match status" value="1"/>
</dbReference>
<dbReference type="InterPro" id="IPR000160">
    <property type="entry name" value="GGDEF_dom"/>
</dbReference>
<dbReference type="SUPFAM" id="SSF141868">
    <property type="entry name" value="EAL domain-like"/>
    <property type="match status" value="1"/>
</dbReference>
<dbReference type="Pfam" id="PF00563">
    <property type="entry name" value="EAL"/>
    <property type="match status" value="1"/>
</dbReference>
<dbReference type="SUPFAM" id="SSF55073">
    <property type="entry name" value="Nucleotide cyclase"/>
    <property type="match status" value="1"/>
</dbReference>
<dbReference type="CDD" id="cd06225">
    <property type="entry name" value="HAMP"/>
    <property type="match status" value="1"/>
</dbReference>
<keyword evidence="1" id="KW-0812">Transmembrane</keyword>
<dbReference type="Gene3D" id="2.10.70.100">
    <property type="match status" value="2"/>
</dbReference>
<dbReference type="PROSITE" id="PS50112">
    <property type="entry name" value="PAS"/>
    <property type="match status" value="1"/>
</dbReference>
<feature type="domain" description="PAC" evidence="3">
    <location>
        <begin position="589"/>
        <end position="641"/>
    </location>
</feature>
<dbReference type="PROSITE" id="PS50113">
    <property type="entry name" value="PAC"/>
    <property type="match status" value="2"/>
</dbReference>
<dbReference type="RefSeq" id="WP_164212034.1">
    <property type="nucleotide sequence ID" value="NZ_JAAGSC010000043.1"/>
</dbReference>
<gene>
    <name evidence="7" type="ORF">G3I74_13010</name>
</gene>
<dbReference type="NCBIfam" id="TIGR00229">
    <property type="entry name" value="sensory_box"/>
    <property type="match status" value="4"/>
</dbReference>
<dbReference type="InterPro" id="IPR001633">
    <property type="entry name" value="EAL_dom"/>
</dbReference>
<dbReference type="SMART" id="SM00086">
    <property type="entry name" value="PAC"/>
    <property type="match status" value="4"/>
</dbReference>
<dbReference type="InterPro" id="IPR043128">
    <property type="entry name" value="Rev_trsase/Diguanyl_cyclase"/>
</dbReference>
<dbReference type="GO" id="GO:0007165">
    <property type="term" value="P:signal transduction"/>
    <property type="evidence" value="ECO:0007669"/>
    <property type="project" value="InterPro"/>
</dbReference>
<dbReference type="InterPro" id="IPR013655">
    <property type="entry name" value="PAS_fold_3"/>
</dbReference>